<reference evidence="1" key="1">
    <citation type="submission" date="2023-03" db="EMBL/GenBank/DDBJ databases">
        <title>Near-Complete genome sequence of Lipomyces tetrasporous NRRL Y-64009, an oleaginous yeast capable of growing on lignocellulosic hydrolysates.</title>
        <authorList>
            <consortium name="Lawrence Berkeley National Laboratory"/>
            <person name="Jagtap S.S."/>
            <person name="Liu J.-J."/>
            <person name="Walukiewicz H.E."/>
            <person name="Pangilinan J."/>
            <person name="Lipzen A."/>
            <person name="Ahrendt S."/>
            <person name="Koriabine M."/>
            <person name="Cobaugh K."/>
            <person name="Salamov A."/>
            <person name="Yoshinaga Y."/>
            <person name="Ng V."/>
            <person name="Daum C."/>
            <person name="Grigoriev I.V."/>
            <person name="Slininger P.J."/>
            <person name="Dien B.S."/>
            <person name="Jin Y.-S."/>
            <person name="Rao C.V."/>
        </authorList>
    </citation>
    <scope>NUCLEOTIDE SEQUENCE</scope>
    <source>
        <strain evidence="1">NRRL Y-64009</strain>
    </source>
</reference>
<dbReference type="AlphaFoldDB" id="A0AAD7VR07"/>
<sequence length="70" mass="8074">MMISTATKLKTAINLFCHQYRENNDGLLSEKDWQDLQKLQDFLLFFYADASLDASIKDKPQQHALARRAG</sequence>
<dbReference type="Proteomes" id="UP001217417">
    <property type="component" value="Unassembled WGS sequence"/>
</dbReference>
<organism evidence="1 2">
    <name type="scientific">Lipomyces tetrasporus</name>
    <dbReference type="NCBI Taxonomy" id="54092"/>
    <lineage>
        <taxon>Eukaryota</taxon>
        <taxon>Fungi</taxon>
        <taxon>Dikarya</taxon>
        <taxon>Ascomycota</taxon>
        <taxon>Saccharomycotina</taxon>
        <taxon>Lipomycetes</taxon>
        <taxon>Lipomycetales</taxon>
        <taxon>Lipomycetaceae</taxon>
        <taxon>Lipomyces</taxon>
    </lineage>
</organism>
<keyword evidence="2" id="KW-1185">Reference proteome</keyword>
<accession>A0AAD7VR07</accession>
<name>A0AAD7VR07_9ASCO</name>
<dbReference type="EMBL" id="JARPMG010000007">
    <property type="protein sequence ID" value="KAJ8099457.1"/>
    <property type="molecule type" value="Genomic_DNA"/>
</dbReference>
<evidence type="ECO:0000313" key="1">
    <source>
        <dbReference type="EMBL" id="KAJ8099457.1"/>
    </source>
</evidence>
<comment type="caution">
    <text evidence="1">The sequence shown here is derived from an EMBL/GenBank/DDBJ whole genome shotgun (WGS) entry which is preliminary data.</text>
</comment>
<evidence type="ECO:0000313" key="2">
    <source>
        <dbReference type="Proteomes" id="UP001217417"/>
    </source>
</evidence>
<dbReference type="GeneID" id="80883261"/>
<proteinExistence type="predicted"/>
<dbReference type="RefSeq" id="XP_056042907.1">
    <property type="nucleotide sequence ID" value="XM_056188095.1"/>
</dbReference>
<protein>
    <submittedName>
        <fullName evidence="1">Uncharacterized protein</fullName>
    </submittedName>
</protein>
<gene>
    <name evidence="1" type="ORF">POJ06DRAFT_257013</name>
</gene>